<keyword evidence="1" id="KW-1133">Transmembrane helix</keyword>
<keyword evidence="1" id="KW-0812">Transmembrane</keyword>
<name>A0A2S8J560_RHOOP</name>
<comment type="caution">
    <text evidence="2">The sequence shown here is derived from an EMBL/GenBank/DDBJ whole genome shotgun (WGS) entry which is preliminary data.</text>
</comment>
<reference evidence="3" key="1">
    <citation type="submission" date="2018-02" db="EMBL/GenBank/DDBJ databases">
        <title>Draft genome sequencing of Rhodococcus opacus KU647198.</title>
        <authorList>
            <person name="Zheng B.-X."/>
        </authorList>
    </citation>
    <scope>NUCLEOTIDE SEQUENCE [LARGE SCALE GENOMIC DNA]</scope>
    <source>
        <strain evidence="3">04-OD7</strain>
    </source>
</reference>
<feature type="transmembrane region" description="Helical" evidence="1">
    <location>
        <begin position="12"/>
        <end position="31"/>
    </location>
</feature>
<dbReference type="RefSeq" id="WP_105418268.1">
    <property type="nucleotide sequence ID" value="NZ_PUIO01000032.1"/>
</dbReference>
<gene>
    <name evidence="2" type="ORF">C5613_24445</name>
</gene>
<protein>
    <submittedName>
        <fullName evidence="2">Uncharacterized protein</fullName>
    </submittedName>
</protein>
<proteinExistence type="predicted"/>
<organism evidence="2 3">
    <name type="scientific">Rhodococcus opacus</name>
    <name type="common">Nocardia opaca</name>
    <dbReference type="NCBI Taxonomy" id="37919"/>
    <lineage>
        <taxon>Bacteria</taxon>
        <taxon>Bacillati</taxon>
        <taxon>Actinomycetota</taxon>
        <taxon>Actinomycetes</taxon>
        <taxon>Mycobacteriales</taxon>
        <taxon>Nocardiaceae</taxon>
        <taxon>Rhodococcus</taxon>
    </lineage>
</organism>
<evidence type="ECO:0000256" key="1">
    <source>
        <dbReference type="SAM" id="Phobius"/>
    </source>
</evidence>
<dbReference type="AlphaFoldDB" id="A0A2S8J560"/>
<dbReference type="EMBL" id="PUIO01000032">
    <property type="protein sequence ID" value="PQP22069.1"/>
    <property type="molecule type" value="Genomic_DNA"/>
</dbReference>
<evidence type="ECO:0000313" key="3">
    <source>
        <dbReference type="Proteomes" id="UP000239290"/>
    </source>
</evidence>
<dbReference type="Proteomes" id="UP000239290">
    <property type="component" value="Unassembled WGS sequence"/>
</dbReference>
<evidence type="ECO:0000313" key="2">
    <source>
        <dbReference type="EMBL" id="PQP22069.1"/>
    </source>
</evidence>
<sequence length="159" mass="17296">MTFFPKPSRRMWTGIVVAVVVIGALVLWFGGPRLYHWYGARSDEKAAAELATDLGLHLTEDDTIVYAKYYGSFPDSSAYLVVDSNSGARANALRNDAELTSCGPATAGDVGRPPSEYSPKPSVTWVHCESLLPGRGVLSAVWDPAVEQGRRSYIWAGQM</sequence>
<keyword evidence="1" id="KW-0472">Membrane</keyword>
<accession>A0A2S8J560</accession>